<dbReference type="InterPro" id="IPR023296">
    <property type="entry name" value="Glyco_hydro_beta-prop_sf"/>
</dbReference>
<dbReference type="EMBL" id="AMCV02000037">
    <property type="protein sequence ID" value="TDZ16030.1"/>
    <property type="molecule type" value="Genomic_DNA"/>
</dbReference>
<dbReference type="CDD" id="cd18820">
    <property type="entry name" value="GH43_LbAraf43-like"/>
    <property type="match status" value="1"/>
</dbReference>
<reference evidence="8" key="2">
    <citation type="journal article" date="2019" name="Mol. Plant Microbe Interact.">
        <title>Genome sequence resources for four phytopathogenic fungi from the Colletotrichum orbiculare species complex.</title>
        <authorList>
            <person name="Gan P."/>
            <person name="Tsushima A."/>
            <person name="Narusaka M."/>
            <person name="Narusaka Y."/>
            <person name="Takano Y."/>
            <person name="Kubo Y."/>
            <person name="Shirasu K."/>
        </authorList>
    </citation>
    <scope>GENOME REANNOTATION</scope>
    <source>
        <strain evidence="8">104-T / ATCC 96160 / CBS 514.97 / LARS 414 / MAFF 240422</strain>
    </source>
</reference>
<dbReference type="STRING" id="1213857.A0A484FCG2"/>
<reference evidence="8" key="1">
    <citation type="journal article" date="2013" name="New Phytol.">
        <title>Comparative genomic and transcriptomic analyses reveal the hemibiotrophic stage shift of Colletotrichum fungi.</title>
        <authorList>
            <person name="Gan P."/>
            <person name="Ikeda K."/>
            <person name="Irieda H."/>
            <person name="Narusaka M."/>
            <person name="O'Connell R.J."/>
            <person name="Narusaka Y."/>
            <person name="Takano Y."/>
            <person name="Kubo Y."/>
            <person name="Shirasu K."/>
        </authorList>
    </citation>
    <scope>NUCLEOTIDE SEQUENCE [LARGE SCALE GENOMIC DNA]</scope>
    <source>
        <strain evidence="8">104-T / ATCC 96160 / CBS 514.97 / LARS 414 / MAFF 240422</strain>
    </source>
</reference>
<dbReference type="Proteomes" id="UP000014480">
    <property type="component" value="Unassembled WGS sequence"/>
</dbReference>
<keyword evidence="3 5" id="KW-0378">Hydrolase</keyword>
<evidence type="ECO:0000256" key="5">
    <source>
        <dbReference type="RuleBase" id="RU361187"/>
    </source>
</evidence>
<accession>A0A484FCG2</accession>
<comment type="similarity">
    <text evidence="1 5">Belongs to the glycosyl hydrolase 43 family.</text>
</comment>
<dbReference type="PANTHER" id="PTHR43817:SF1">
    <property type="entry name" value="HYDROLASE, FAMILY 43, PUTATIVE (AFU_ORTHOLOGUE AFUA_3G01660)-RELATED"/>
    <property type="match status" value="1"/>
</dbReference>
<feature type="compositionally biased region" description="Basic residues" evidence="6">
    <location>
        <begin position="397"/>
        <end position="407"/>
    </location>
</feature>
<evidence type="ECO:0000256" key="2">
    <source>
        <dbReference type="ARBA" id="ARBA00022729"/>
    </source>
</evidence>
<proteinExistence type="inferred from homology"/>
<protein>
    <submittedName>
        <fullName evidence="7">Extracellular exo-alpha-(1-&gt;5)-L-arabinofuranosidase</fullName>
    </submittedName>
</protein>
<evidence type="ECO:0000256" key="4">
    <source>
        <dbReference type="ARBA" id="ARBA00023295"/>
    </source>
</evidence>
<keyword evidence="4 5" id="KW-0326">Glycosidase</keyword>
<keyword evidence="8" id="KW-1185">Reference proteome</keyword>
<evidence type="ECO:0000256" key="3">
    <source>
        <dbReference type="ARBA" id="ARBA00022801"/>
    </source>
</evidence>
<dbReference type="SUPFAM" id="SSF75005">
    <property type="entry name" value="Arabinanase/levansucrase/invertase"/>
    <property type="match status" value="1"/>
</dbReference>
<dbReference type="Pfam" id="PF04616">
    <property type="entry name" value="Glyco_hydro_43"/>
    <property type="match status" value="1"/>
</dbReference>
<organism evidence="7 8">
    <name type="scientific">Colletotrichum orbiculare (strain 104-T / ATCC 96160 / CBS 514.97 / LARS 414 / MAFF 240422)</name>
    <name type="common">Cucumber anthracnose fungus</name>
    <name type="synonym">Colletotrichum lagenarium</name>
    <dbReference type="NCBI Taxonomy" id="1213857"/>
    <lineage>
        <taxon>Eukaryota</taxon>
        <taxon>Fungi</taxon>
        <taxon>Dikarya</taxon>
        <taxon>Ascomycota</taxon>
        <taxon>Pezizomycotina</taxon>
        <taxon>Sordariomycetes</taxon>
        <taxon>Hypocreomycetidae</taxon>
        <taxon>Glomerellales</taxon>
        <taxon>Glomerellaceae</taxon>
        <taxon>Colletotrichum</taxon>
        <taxon>Colletotrichum orbiculare species complex</taxon>
    </lineage>
</organism>
<feature type="region of interest" description="Disordered" evidence="6">
    <location>
        <begin position="378"/>
        <end position="407"/>
    </location>
</feature>
<dbReference type="OrthoDB" id="272289at2759"/>
<dbReference type="PANTHER" id="PTHR43817">
    <property type="entry name" value="GLYCOSYL HYDROLASE"/>
    <property type="match status" value="1"/>
</dbReference>
<comment type="caution">
    <text evidence="7">The sequence shown here is derived from an EMBL/GenBank/DDBJ whole genome shotgun (WGS) entry which is preliminary data.</text>
</comment>
<dbReference type="AlphaFoldDB" id="A0A484FCG2"/>
<gene>
    <name evidence="7" type="primary">Araf43A-0</name>
    <name evidence="7" type="ORF">Cob_v011068</name>
</gene>
<evidence type="ECO:0000313" key="7">
    <source>
        <dbReference type="EMBL" id="TDZ16030.1"/>
    </source>
</evidence>
<sequence length="407" mass="44121">MSNRIICDVDTPDPWIVAGNGMFYFTFTLDNRVEIWCSHTLENFHHCQKAVVWQPAPGTPWSVNIWAPELHLLNGTWYIYTCGALPGVGNPGHRTTLLRSSSRDPMDASAWEFLGPLRGMPDQWSIDATVFTTNGRDLYCCWSGWPIGDSSDTQQDLFLIRLKTPEEAVPDTLVCVSRAQLPWERPDSGRRGVNEGPTWVDVPGAFRGIVFSADGSWTSDYKLGLLALAGPDPLDASCWAKRTTPLLVSHKRCGGPYGPGHASFLPNPRAAGRVYCVYHATAAYGEGWANRKARVIDLGAECFGPHAHSVCCALENHVPKHHSHGSGGGGDGGGGGKSKRASSCIVSVVQKTKPRQEHPDTSYTASHLALTLYSSTPAAETAGPSTDGPMSVGHAGTGRRRKTNQWT</sequence>
<feature type="compositionally biased region" description="Gly residues" evidence="6">
    <location>
        <begin position="325"/>
        <end position="336"/>
    </location>
</feature>
<evidence type="ECO:0000313" key="8">
    <source>
        <dbReference type="Proteomes" id="UP000014480"/>
    </source>
</evidence>
<dbReference type="Gene3D" id="2.115.10.20">
    <property type="entry name" value="Glycosyl hydrolase domain, family 43"/>
    <property type="match status" value="1"/>
</dbReference>
<dbReference type="GO" id="GO:0004553">
    <property type="term" value="F:hydrolase activity, hydrolyzing O-glycosyl compounds"/>
    <property type="evidence" value="ECO:0007669"/>
    <property type="project" value="InterPro"/>
</dbReference>
<dbReference type="InterPro" id="IPR006710">
    <property type="entry name" value="Glyco_hydro_43"/>
</dbReference>
<evidence type="ECO:0000256" key="6">
    <source>
        <dbReference type="SAM" id="MobiDB-lite"/>
    </source>
</evidence>
<evidence type="ECO:0000256" key="1">
    <source>
        <dbReference type="ARBA" id="ARBA00009865"/>
    </source>
</evidence>
<keyword evidence="2" id="KW-0732">Signal</keyword>
<dbReference type="GO" id="GO:0005975">
    <property type="term" value="P:carbohydrate metabolic process"/>
    <property type="evidence" value="ECO:0007669"/>
    <property type="project" value="InterPro"/>
</dbReference>
<name>A0A484FCG2_COLOR</name>
<feature type="region of interest" description="Disordered" evidence="6">
    <location>
        <begin position="321"/>
        <end position="342"/>
    </location>
</feature>